<comment type="caution">
    <text evidence="1">The sequence shown here is derived from an EMBL/GenBank/DDBJ whole genome shotgun (WGS) entry which is preliminary data.</text>
</comment>
<evidence type="ECO:0008006" key="3">
    <source>
        <dbReference type="Google" id="ProtNLM"/>
    </source>
</evidence>
<dbReference type="PANTHER" id="PTHR34129:SF1">
    <property type="entry name" value="DUF952 DOMAIN-CONTAINING PROTEIN"/>
    <property type="match status" value="1"/>
</dbReference>
<dbReference type="SUPFAM" id="SSF56399">
    <property type="entry name" value="ADP-ribosylation"/>
    <property type="match status" value="1"/>
</dbReference>
<dbReference type="AlphaFoldDB" id="A0A1G2CPK2"/>
<protein>
    <recommendedName>
        <fullName evidence="3">Glutathione S-transferase</fullName>
    </recommendedName>
</protein>
<evidence type="ECO:0000313" key="2">
    <source>
        <dbReference type="Proteomes" id="UP000178599"/>
    </source>
</evidence>
<dbReference type="PANTHER" id="PTHR34129">
    <property type="entry name" value="BLR1139 PROTEIN"/>
    <property type="match status" value="1"/>
</dbReference>
<proteinExistence type="predicted"/>
<dbReference type="Proteomes" id="UP000178599">
    <property type="component" value="Unassembled WGS sequence"/>
</dbReference>
<sequence>MQTKKQNQKIILHACTKADWQKAQKDQEYKVSSLDSEGFIHCSEADTIIGVANSHWKGRLDLVLLIIDSVKVKSEIKYELDPKGGKIYPHIYGPLNLDAVIKVKDFLPNSNGIFDKSSLSFLKTKTAV</sequence>
<dbReference type="InterPro" id="IPR009297">
    <property type="entry name" value="DUF952"/>
</dbReference>
<gene>
    <name evidence="1" type="ORF">A2390_02490</name>
</gene>
<accession>A0A1G2CPK2</accession>
<name>A0A1G2CPK2_9BACT</name>
<dbReference type="EMBL" id="MHLE01000009">
    <property type="protein sequence ID" value="OGZ03132.1"/>
    <property type="molecule type" value="Genomic_DNA"/>
</dbReference>
<reference evidence="1 2" key="1">
    <citation type="journal article" date="2016" name="Nat. Commun.">
        <title>Thousands of microbial genomes shed light on interconnected biogeochemical processes in an aquifer system.</title>
        <authorList>
            <person name="Anantharaman K."/>
            <person name="Brown C.T."/>
            <person name="Hug L.A."/>
            <person name="Sharon I."/>
            <person name="Castelle C.J."/>
            <person name="Probst A.J."/>
            <person name="Thomas B.C."/>
            <person name="Singh A."/>
            <person name="Wilkins M.J."/>
            <person name="Karaoz U."/>
            <person name="Brodie E.L."/>
            <person name="Williams K.H."/>
            <person name="Hubbard S.S."/>
            <person name="Banfield J.F."/>
        </authorList>
    </citation>
    <scope>NUCLEOTIDE SEQUENCE [LARGE SCALE GENOMIC DNA]</scope>
</reference>
<dbReference type="Gene3D" id="3.20.170.20">
    <property type="entry name" value="Protein of unknown function DUF952"/>
    <property type="match status" value="1"/>
</dbReference>
<evidence type="ECO:0000313" key="1">
    <source>
        <dbReference type="EMBL" id="OGZ03132.1"/>
    </source>
</evidence>
<organism evidence="1 2">
    <name type="scientific">Candidatus Liptonbacteria bacterium RIFOXYB1_FULL_36_10</name>
    <dbReference type="NCBI Taxonomy" id="1798654"/>
    <lineage>
        <taxon>Bacteria</taxon>
        <taxon>Candidatus Liptoniibacteriota</taxon>
    </lineage>
</organism>
<dbReference type="Pfam" id="PF06108">
    <property type="entry name" value="DUF952"/>
    <property type="match status" value="1"/>
</dbReference>